<dbReference type="GO" id="GO:0005576">
    <property type="term" value="C:extracellular region"/>
    <property type="evidence" value="ECO:0007669"/>
    <property type="project" value="UniProtKB-SubCell"/>
</dbReference>
<feature type="domain" description="Glycoside hydrolase 120 insertion" evidence="4">
    <location>
        <begin position="78"/>
        <end position="188"/>
    </location>
</feature>
<name>A0A0R1WDB1_9LACO</name>
<dbReference type="SUPFAM" id="SSF51126">
    <property type="entry name" value="Pectin lyase-like"/>
    <property type="match status" value="1"/>
</dbReference>
<evidence type="ECO:0000259" key="4">
    <source>
        <dbReference type="Pfam" id="PF21258"/>
    </source>
</evidence>
<sequence>MKIYVDANAAFDGNGSQERPFKLINEAAKIAEPGDEVLVFPGTYRENVNPIHAGKKDARITYRSVEPLQAVITGAEQVNNWKKYQGNVWVTRVNNSIFGSYNPYTTFVVGDWYFGPVDKHTGAVYMNGIHFYETTTLDDCIKGEVYTRSWDQANSIYKWYTEQDTAKNETIIYANFQGKNPNEEQVDINVRQECFWPQATGIDYITVAGFTINKAATTWAPPAAFQDGMIGPHWAKGWIIEDCDISLSRCAGISLGKYKDPNNDHYFTYKHVKSPTQMEREAVCRGQYDGWLKEKIGHHIIRRCNIHDCEQDGIVGRQGGVFSVIEDNHVHHINNMQELAGAEIAGIKMHAAIDVIYRRNHIDHCTMGLWCDWEAQGTRITQNLFDHNYAPAGTAHRLEGAMESQDIWVEVSHGPTLIDNNLLLSKDSLKIPTQGLGVVNNLILGSFTYVGTGTDYPGKGVSRQRYTPYHIPHRTEVAGFSTILHGDDRFYNNVFVQKWAPEKNPEDNEEVGTFVFDDYPTYDEWFAPFEKLAGRAAKEDDMANLQPYHMGHLPVWVSGNVYLNGAKAWKKETNNLVVPDKKVTVELIDHNGKPALQTNLYDVIGNFKNNIINSDVLGKAFEPEQRFETPDGDSIQISEDYFGNHRGISTIPGPFATSDAAGKDLWNEEF</sequence>
<evidence type="ECO:0000313" key="6">
    <source>
        <dbReference type="Proteomes" id="UP000050973"/>
    </source>
</evidence>
<dbReference type="PANTHER" id="PTHR40088">
    <property type="entry name" value="PECTATE LYASE (EUROFUNG)"/>
    <property type="match status" value="1"/>
</dbReference>
<dbReference type="Gene3D" id="2.160.20.10">
    <property type="entry name" value="Single-stranded right-handed beta-helix, Pectin lyase-like"/>
    <property type="match status" value="1"/>
</dbReference>
<dbReference type="Pfam" id="PF21258">
    <property type="entry name" value="Glyco_hydro_120_ins"/>
    <property type="match status" value="1"/>
</dbReference>
<evidence type="ECO:0000256" key="2">
    <source>
        <dbReference type="ARBA" id="ARBA00022525"/>
    </source>
</evidence>
<proteinExistence type="predicted"/>
<evidence type="ECO:0000256" key="1">
    <source>
        <dbReference type="ARBA" id="ARBA00004613"/>
    </source>
</evidence>
<dbReference type="GO" id="GO:0016837">
    <property type="term" value="F:carbon-oxygen lyase activity, acting on polysaccharides"/>
    <property type="evidence" value="ECO:0007669"/>
    <property type="project" value="TreeGrafter"/>
</dbReference>
<dbReference type="PANTHER" id="PTHR40088:SF2">
    <property type="entry name" value="SECRETED SUGAR HYDROLASE"/>
    <property type="match status" value="1"/>
</dbReference>
<dbReference type="EMBL" id="AZGE01000008">
    <property type="protein sequence ID" value="KRM15759.1"/>
    <property type="molecule type" value="Genomic_DNA"/>
</dbReference>
<dbReference type="InterPro" id="IPR049169">
    <property type="entry name" value="Glyco_hydro_120_ins"/>
</dbReference>
<comment type="subcellular location">
    <subcellularLocation>
        <location evidence="1">Secreted</location>
    </subcellularLocation>
</comment>
<dbReference type="PATRIC" id="fig|1423779.3.peg.1933"/>
<comment type="caution">
    <text evidence="5">The sequence shown here is derived from an EMBL/GenBank/DDBJ whole genome shotgun (WGS) entry which is preliminary data.</text>
</comment>
<evidence type="ECO:0000313" key="5">
    <source>
        <dbReference type="EMBL" id="KRM15759.1"/>
    </source>
</evidence>
<dbReference type="Gene3D" id="2.60.40.1180">
    <property type="entry name" value="Golgi alpha-mannosidase II"/>
    <property type="match status" value="1"/>
</dbReference>
<organism evidence="5 6">
    <name type="scientific">Limosilactobacillus oris DSM 4864</name>
    <dbReference type="NCBI Taxonomy" id="1423779"/>
    <lineage>
        <taxon>Bacteria</taxon>
        <taxon>Bacillati</taxon>
        <taxon>Bacillota</taxon>
        <taxon>Bacilli</taxon>
        <taxon>Lactobacillales</taxon>
        <taxon>Lactobacillaceae</taxon>
        <taxon>Limosilactobacillus</taxon>
    </lineage>
</organism>
<protein>
    <submittedName>
        <fullName evidence="5">Outer membrane protein</fullName>
    </submittedName>
</protein>
<keyword evidence="2" id="KW-0964">Secreted</keyword>
<dbReference type="InterPro" id="IPR052052">
    <property type="entry name" value="Polysaccharide_Lyase_9"/>
</dbReference>
<dbReference type="Proteomes" id="UP000050973">
    <property type="component" value="Unassembled WGS sequence"/>
</dbReference>
<dbReference type="AlphaFoldDB" id="A0A0R1WDB1"/>
<evidence type="ECO:0000256" key="3">
    <source>
        <dbReference type="ARBA" id="ARBA00022729"/>
    </source>
</evidence>
<gene>
    <name evidence="5" type="ORF">FC49_GL001866</name>
</gene>
<dbReference type="InterPro" id="IPR011050">
    <property type="entry name" value="Pectin_lyase_fold/virulence"/>
</dbReference>
<keyword evidence="3" id="KW-0732">Signal</keyword>
<dbReference type="InterPro" id="IPR012334">
    <property type="entry name" value="Pectin_lyas_fold"/>
</dbReference>
<dbReference type="RefSeq" id="WP_056984424.1">
    <property type="nucleotide sequence ID" value="NZ_AZGE01000008.1"/>
</dbReference>
<accession>A0A0R1WDB1</accession>
<dbReference type="InterPro" id="IPR013780">
    <property type="entry name" value="Glyco_hydro_b"/>
</dbReference>
<reference evidence="5 6" key="1">
    <citation type="journal article" date="2015" name="Genome Announc.">
        <title>Expanding the biotechnology potential of lactobacilli through comparative genomics of 213 strains and associated genera.</title>
        <authorList>
            <person name="Sun Z."/>
            <person name="Harris H.M."/>
            <person name="McCann A."/>
            <person name="Guo C."/>
            <person name="Argimon S."/>
            <person name="Zhang W."/>
            <person name="Yang X."/>
            <person name="Jeffery I.B."/>
            <person name="Cooney J.C."/>
            <person name="Kagawa T.F."/>
            <person name="Liu W."/>
            <person name="Song Y."/>
            <person name="Salvetti E."/>
            <person name="Wrobel A."/>
            <person name="Rasinkangas P."/>
            <person name="Parkhill J."/>
            <person name="Rea M.C."/>
            <person name="O'Sullivan O."/>
            <person name="Ritari J."/>
            <person name="Douillard F.P."/>
            <person name="Paul Ross R."/>
            <person name="Yang R."/>
            <person name="Briner A.E."/>
            <person name="Felis G.E."/>
            <person name="de Vos W.M."/>
            <person name="Barrangou R."/>
            <person name="Klaenhammer T.R."/>
            <person name="Caufield P.W."/>
            <person name="Cui Y."/>
            <person name="Zhang H."/>
            <person name="O'Toole P.W."/>
        </authorList>
    </citation>
    <scope>NUCLEOTIDE SEQUENCE [LARGE SCALE GENOMIC DNA]</scope>
    <source>
        <strain evidence="5 6">DSM 4864</strain>
    </source>
</reference>